<gene>
    <name evidence="2" type="ORF">Afe05nite_21670</name>
</gene>
<organism evidence="2 3">
    <name type="scientific">Paractinoplanes ferrugineus</name>
    <dbReference type="NCBI Taxonomy" id="113564"/>
    <lineage>
        <taxon>Bacteria</taxon>
        <taxon>Bacillati</taxon>
        <taxon>Actinomycetota</taxon>
        <taxon>Actinomycetes</taxon>
        <taxon>Micromonosporales</taxon>
        <taxon>Micromonosporaceae</taxon>
        <taxon>Paractinoplanes</taxon>
    </lineage>
</organism>
<dbReference type="PIRSF" id="PIRSF002741">
    <property type="entry name" value="MppA"/>
    <property type="match status" value="1"/>
</dbReference>
<dbReference type="Gene3D" id="3.10.105.10">
    <property type="entry name" value="Dipeptide-binding Protein, Domain 3"/>
    <property type="match status" value="1"/>
</dbReference>
<keyword evidence="3" id="KW-1185">Reference proteome</keyword>
<proteinExistence type="predicted"/>
<dbReference type="CDD" id="cd08501">
    <property type="entry name" value="PBP2_Lpqw"/>
    <property type="match status" value="1"/>
</dbReference>
<dbReference type="GO" id="GO:0015833">
    <property type="term" value="P:peptide transport"/>
    <property type="evidence" value="ECO:0007669"/>
    <property type="project" value="TreeGrafter"/>
</dbReference>
<dbReference type="InterPro" id="IPR030678">
    <property type="entry name" value="Peptide/Ni-bd"/>
</dbReference>
<dbReference type="PANTHER" id="PTHR30290:SF65">
    <property type="entry name" value="MONOACYL PHOSPHATIDYLINOSITOL TETRAMANNOSIDE-BINDING PROTEIN LPQW-RELATED"/>
    <property type="match status" value="1"/>
</dbReference>
<protein>
    <recommendedName>
        <fullName evidence="1">Solute-binding protein family 5 domain-containing protein</fullName>
    </recommendedName>
</protein>
<dbReference type="SUPFAM" id="SSF53850">
    <property type="entry name" value="Periplasmic binding protein-like II"/>
    <property type="match status" value="1"/>
</dbReference>
<evidence type="ECO:0000313" key="2">
    <source>
        <dbReference type="EMBL" id="GIE10327.1"/>
    </source>
</evidence>
<dbReference type="InterPro" id="IPR039424">
    <property type="entry name" value="SBP_5"/>
</dbReference>
<dbReference type="GO" id="GO:0043190">
    <property type="term" value="C:ATP-binding cassette (ABC) transporter complex"/>
    <property type="evidence" value="ECO:0007669"/>
    <property type="project" value="InterPro"/>
</dbReference>
<reference evidence="2" key="1">
    <citation type="submission" date="2021-01" db="EMBL/GenBank/DDBJ databases">
        <title>Whole genome shotgun sequence of Actinoplanes ferrugineus NBRC 15555.</title>
        <authorList>
            <person name="Komaki H."/>
            <person name="Tamura T."/>
        </authorList>
    </citation>
    <scope>NUCLEOTIDE SEQUENCE</scope>
    <source>
        <strain evidence="2">NBRC 15555</strain>
    </source>
</reference>
<dbReference type="PANTHER" id="PTHR30290">
    <property type="entry name" value="PERIPLASMIC BINDING COMPONENT OF ABC TRANSPORTER"/>
    <property type="match status" value="1"/>
</dbReference>
<evidence type="ECO:0000259" key="1">
    <source>
        <dbReference type="Pfam" id="PF00496"/>
    </source>
</evidence>
<dbReference type="Proteomes" id="UP000598174">
    <property type="component" value="Unassembled WGS sequence"/>
</dbReference>
<accession>A0A919IYW0</accession>
<dbReference type="Gene3D" id="3.90.76.10">
    <property type="entry name" value="Dipeptide-binding Protein, Domain 1"/>
    <property type="match status" value="1"/>
</dbReference>
<dbReference type="Gene3D" id="3.40.190.10">
    <property type="entry name" value="Periplasmic binding protein-like II"/>
    <property type="match status" value="1"/>
</dbReference>
<dbReference type="AlphaFoldDB" id="A0A919IYW0"/>
<dbReference type="EMBL" id="BOMM01000016">
    <property type="protein sequence ID" value="GIE10327.1"/>
    <property type="molecule type" value="Genomic_DNA"/>
</dbReference>
<comment type="caution">
    <text evidence="2">The sequence shown here is derived from an EMBL/GenBank/DDBJ whole genome shotgun (WGS) entry which is preliminary data.</text>
</comment>
<feature type="domain" description="Solute-binding protein family 5" evidence="1">
    <location>
        <begin position="145"/>
        <end position="523"/>
    </location>
</feature>
<name>A0A919IYW0_9ACTN</name>
<dbReference type="GO" id="GO:0042597">
    <property type="term" value="C:periplasmic space"/>
    <property type="evidence" value="ECO:0007669"/>
    <property type="project" value="UniProtKB-ARBA"/>
</dbReference>
<dbReference type="Pfam" id="PF00496">
    <property type="entry name" value="SBP_bac_5"/>
    <property type="match status" value="1"/>
</dbReference>
<evidence type="ECO:0000313" key="3">
    <source>
        <dbReference type="Proteomes" id="UP000598174"/>
    </source>
</evidence>
<dbReference type="InterPro" id="IPR000914">
    <property type="entry name" value="SBP_5_dom"/>
</dbReference>
<sequence>MHAVHSDVLTPQSRFGDLLIDGAPACPEGNMLIRSRRAAGLVAIAAASMLTITACGGSETPPKEELLGFDSCGDKPLTCNTGETKPGGTLVYYEEQDIATWNTVSAEGGHYATSVMLGGLIPAVYQGGPDTKPMLDTNLVVEEPKVTSTSPQTVVYKIKPEAVWSDGTPISADDFAYAFRARNTRDCPDCGTSSSSGYDILQSVVGSDGGKTVTATFQAGKVFPDWKSLFGEIYPAHIAKQAGDDNTPAGLKKSWDALGKTQPKWSGGPFMIESYAQGQQLVQVPNPKWWGAKPPLEKLIFKIVTDQSSFVPALQNGEINAGDPQPNLDMVTQVQNQQGVNYRVAGGLSWEHIDLNLQNKFLKDKPLREAVFKAIDVPGIINRTVGTFWKDAKPLKNHNFTPESQHYKDVVSDTGAGSADIEGAKKVLTAAGYTGVGTALKTPAGEPVTLRFRHTEGNVNRAATAELVQATLKQLGINMTIQTTNTLSTTLDSGDFDLIVYAWVNTPFFFQGAQQLWGSKSDSNYGHWVNPEADAVLNQGIQAGLDEAKGADLLNQADAMMSKDYYVLPLFQRPNFMVAKSDYVNIRPNSTSTGPTFNTEQWGLKATAN</sequence>
<dbReference type="GO" id="GO:1904680">
    <property type="term" value="F:peptide transmembrane transporter activity"/>
    <property type="evidence" value="ECO:0007669"/>
    <property type="project" value="TreeGrafter"/>
</dbReference>